<dbReference type="PANTHER" id="PTHR40470:SF1">
    <property type="entry name" value="PHYTANOYL-COA DIOXYGENASE FAMILY PROTEIN (AFU_ORTHOLOGUE AFUA_2G15850)"/>
    <property type="match status" value="1"/>
</dbReference>
<dbReference type="STRING" id="1283841.A0A084QP16"/>
<organism evidence="1 2">
    <name type="scientific">Stachybotrys chlorohalonatus (strain IBT 40285)</name>
    <dbReference type="NCBI Taxonomy" id="1283841"/>
    <lineage>
        <taxon>Eukaryota</taxon>
        <taxon>Fungi</taxon>
        <taxon>Dikarya</taxon>
        <taxon>Ascomycota</taxon>
        <taxon>Pezizomycotina</taxon>
        <taxon>Sordariomycetes</taxon>
        <taxon>Hypocreomycetidae</taxon>
        <taxon>Hypocreales</taxon>
        <taxon>Stachybotryaceae</taxon>
        <taxon>Stachybotrys</taxon>
    </lineage>
</organism>
<protein>
    <recommendedName>
        <fullName evidence="3">Phytanoyl-CoA dioxygenase</fullName>
    </recommendedName>
</protein>
<gene>
    <name evidence="1" type="ORF">S40285_04804</name>
</gene>
<dbReference type="OMA" id="PYVRTVG"/>
<dbReference type="Gene3D" id="2.60.120.620">
    <property type="entry name" value="q2cbj1_9rhob like domain"/>
    <property type="match status" value="1"/>
</dbReference>
<name>A0A084QP16_STAC4</name>
<dbReference type="Pfam" id="PF05721">
    <property type="entry name" value="PhyH"/>
    <property type="match status" value="1"/>
</dbReference>
<dbReference type="OrthoDB" id="2106152at2759"/>
<dbReference type="InParanoid" id="A0A084QP16"/>
<dbReference type="Proteomes" id="UP000028524">
    <property type="component" value="Unassembled WGS sequence"/>
</dbReference>
<dbReference type="SUPFAM" id="SSF51197">
    <property type="entry name" value="Clavaminate synthase-like"/>
    <property type="match status" value="1"/>
</dbReference>
<dbReference type="InterPro" id="IPR008775">
    <property type="entry name" value="Phytyl_CoA_dOase-like"/>
</dbReference>
<accession>A0A084QP16</accession>
<sequence>METTYLEDLSRDGYVVIESVIGEQRIEKLRAAGARATELARSGQWPYVRTVGKQFPPWNPTVEKGIWGVQHLMHPDLPGNDVFVELYFAEDVLRIIRHLLQCEDEHLIMELFNMLVRPEQDFELRWHRDDIPAEAGPDEELQRLAHPAWHTQYNLALWEDESLVLVPGSHKRARTETERAAGPFEANLPGQLVVKLKPGDIAFYNNNILHRGVYDSRRERMTLHGSVGHVAGDALRARNVLQHGVGAWVQGCRLDVLEREGDRERARGMRQRLVDMGSVSGEVGYSLKG</sequence>
<dbReference type="EMBL" id="KL660569">
    <property type="protein sequence ID" value="KFA65701.1"/>
    <property type="molecule type" value="Genomic_DNA"/>
</dbReference>
<evidence type="ECO:0008006" key="3">
    <source>
        <dbReference type="Google" id="ProtNLM"/>
    </source>
</evidence>
<evidence type="ECO:0000313" key="2">
    <source>
        <dbReference type="Proteomes" id="UP000028524"/>
    </source>
</evidence>
<dbReference type="HOGENOM" id="CLU_056749_0_0_1"/>
<dbReference type="AlphaFoldDB" id="A0A084QP16"/>
<reference evidence="1 2" key="1">
    <citation type="journal article" date="2014" name="BMC Genomics">
        <title>Comparative genome sequencing reveals chemotype-specific gene clusters in the toxigenic black mold Stachybotrys.</title>
        <authorList>
            <person name="Semeiks J."/>
            <person name="Borek D."/>
            <person name="Otwinowski Z."/>
            <person name="Grishin N.V."/>
        </authorList>
    </citation>
    <scope>NUCLEOTIDE SEQUENCE [LARGE SCALE GENOMIC DNA]</scope>
    <source>
        <strain evidence="1 2">IBT 40285</strain>
    </source>
</reference>
<keyword evidence="2" id="KW-1185">Reference proteome</keyword>
<dbReference type="PANTHER" id="PTHR40470">
    <property type="entry name" value="PHYTANOYL-COA DIOXYGENASE FAMILY PROTEIN (AFU_ORTHOLOGUE AFUA_2G15850)"/>
    <property type="match status" value="1"/>
</dbReference>
<proteinExistence type="predicted"/>
<evidence type="ECO:0000313" key="1">
    <source>
        <dbReference type="EMBL" id="KFA65701.1"/>
    </source>
</evidence>